<protein>
    <submittedName>
        <fullName evidence="2">Uncharacterized protein</fullName>
    </submittedName>
</protein>
<comment type="caution">
    <text evidence="2">The sequence shown here is derived from an EMBL/GenBank/DDBJ whole genome shotgun (WGS) entry which is preliminary data.</text>
</comment>
<sequence length="260" mass="28549">MATQAGRLFQDQNLNVHYNGASVGGKTTSFKAPPKKGGLGVRKALNDISNSGNPSGLQASKKHSSANVISIGEELGAFKTKVSVEGKTNVLKAPEKVQVGGRKALSDLTNSGKPSVHQLSKKSHIKKLNAVVEENYLPSAVAEERFLHDHQKCIKARRNTVDMDTFLKIVGLDNDISVHLASPQALPVSRDSKRESPLKHLKMEEISELLIEDRFPQCRNTDLPNENNNSPPPCQTSKSPRPQIEWEDYNFSDFMLMGTP</sequence>
<evidence type="ECO:0000256" key="1">
    <source>
        <dbReference type="SAM" id="MobiDB-lite"/>
    </source>
</evidence>
<keyword evidence="3" id="KW-1185">Reference proteome</keyword>
<proteinExistence type="predicted"/>
<feature type="region of interest" description="Disordered" evidence="1">
    <location>
        <begin position="218"/>
        <end position="243"/>
    </location>
</feature>
<dbReference type="PANTHER" id="PTHR35125:SF2">
    <property type="entry name" value="PROTEIN PATRONUS 2-LIKE"/>
    <property type="match status" value="1"/>
</dbReference>
<reference evidence="2 3" key="1">
    <citation type="submission" date="2024-02" db="EMBL/GenBank/DDBJ databases">
        <authorList>
            <person name="Vignale AGUSTIN F."/>
            <person name="Sosa J E."/>
            <person name="Modenutti C."/>
        </authorList>
    </citation>
    <scope>NUCLEOTIDE SEQUENCE [LARGE SCALE GENOMIC DNA]</scope>
</reference>
<gene>
    <name evidence="2" type="ORF">ILEXP_LOCUS46761</name>
</gene>
<dbReference type="PANTHER" id="PTHR35125">
    <property type="entry name" value="NEURON NAVIGATOR 1-LIKE-RELATED"/>
    <property type="match status" value="1"/>
</dbReference>
<dbReference type="Proteomes" id="UP001642360">
    <property type="component" value="Unassembled WGS sequence"/>
</dbReference>
<dbReference type="InterPro" id="IPR039326">
    <property type="entry name" value="Patronus"/>
</dbReference>
<dbReference type="EMBL" id="CAUOFW020006946">
    <property type="protein sequence ID" value="CAK9176891.1"/>
    <property type="molecule type" value="Genomic_DNA"/>
</dbReference>
<name>A0ABC8U5X9_9AQUA</name>
<organism evidence="2 3">
    <name type="scientific">Ilex paraguariensis</name>
    <name type="common">yerba mate</name>
    <dbReference type="NCBI Taxonomy" id="185542"/>
    <lineage>
        <taxon>Eukaryota</taxon>
        <taxon>Viridiplantae</taxon>
        <taxon>Streptophyta</taxon>
        <taxon>Embryophyta</taxon>
        <taxon>Tracheophyta</taxon>
        <taxon>Spermatophyta</taxon>
        <taxon>Magnoliopsida</taxon>
        <taxon>eudicotyledons</taxon>
        <taxon>Gunneridae</taxon>
        <taxon>Pentapetalae</taxon>
        <taxon>asterids</taxon>
        <taxon>campanulids</taxon>
        <taxon>Aquifoliales</taxon>
        <taxon>Aquifoliaceae</taxon>
        <taxon>Ilex</taxon>
    </lineage>
</organism>
<feature type="compositionally biased region" description="Polar residues" evidence="1">
    <location>
        <begin position="218"/>
        <end position="240"/>
    </location>
</feature>
<dbReference type="AlphaFoldDB" id="A0ABC8U5X9"/>
<accession>A0ABC8U5X9</accession>
<evidence type="ECO:0000313" key="2">
    <source>
        <dbReference type="EMBL" id="CAK9176891.1"/>
    </source>
</evidence>
<evidence type="ECO:0000313" key="3">
    <source>
        <dbReference type="Proteomes" id="UP001642360"/>
    </source>
</evidence>